<gene>
    <name evidence="1" type="ORF">IAG03_11250</name>
</gene>
<organism evidence="1 2">
    <name type="scientific">Yeguia hominis</name>
    <dbReference type="NCBI Taxonomy" id="2763662"/>
    <lineage>
        <taxon>Bacteria</taxon>
        <taxon>Bacillati</taxon>
        <taxon>Bacillota</taxon>
        <taxon>Clostridia</taxon>
        <taxon>Eubacteriales</taxon>
        <taxon>Yeguiaceae</taxon>
        <taxon>Yeguia</taxon>
    </lineage>
</organism>
<dbReference type="EMBL" id="JACRSN010000019">
    <property type="protein sequence ID" value="MBC8534548.1"/>
    <property type="molecule type" value="Genomic_DNA"/>
</dbReference>
<comment type="caution">
    <text evidence="1">The sequence shown here is derived from an EMBL/GenBank/DDBJ whole genome shotgun (WGS) entry which is preliminary data.</text>
</comment>
<name>A0A926D9Y3_9FIRM</name>
<evidence type="ECO:0000313" key="2">
    <source>
        <dbReference type="Proteomes" id="UP000651482"/>
    </source>
</evidence>
<sequence>MEEKVYIHLPRDRENKQADLFVGLNGKTYLIQRGVDVLVPRAVAEIIQNSTEQDEAAYSFIAGIAQN</sequence>
<dbReference type="AlphaFoldDB" id="A0A926D9Y3"/>
<keyword evidence="2" id="KW-1185">Reference proteome</keyword>
<evidence type="ECO:0000313" key="1">
    <source>
        <dbReference type="EMBL" id="MBC8534548.1"/>
    </source>
</evidence>
<protein>
    <submittedName>
        <fullName evidence="1">Uncharacterized protein</fullName>
    </submittedName>
</protein>
<reference evidence="1" key="1">
    <citation type="submission" date="2020-08" db="EMBL/GenBank/DDBJ databases">
        <title>Genome public.</title>
        <authorList>
            <person name="Liu C."/>
            <person name="Sun Q."/>
        </authorList>
    </citation>
    <scope>NUCLEOTIDE SEQUENCE</scope>
    <source>
        <strain evidence="1">NSJ-40</strain>
    </source>
</reference>
<dbReference type="Proteomes" id="UP000651482">
    <property type="component" value="Unassembled WGS sequence"/>
</dbReference>
<proteinExistence type="predicted"/>
<accession>A0A926D9Y3</accession>